<evidence type="ECO:0000313" key="4">
    <source>
        <dbReference type="EMBL" id="MDQ1095822.1"/>
    </source>
</evidence>
<dbReference type="PROSITE" id="PS51352">
    <property type="entry name" value="THIOREDOXIN_2"/>
    <property type="match status" value="1"/>
</dbReference>
<organism evidence="4 5">
    <name type="scientific">Chryseobacterium camelliae</name>
    <dbReference type="NCBI Taxonomy" id="1265445"/>
    <lineage>
        <taxon>Bacteria</taxon>
        <taxon>Pseudomonadati</taxon>
        <taxon>Bacteroidota</taxon>
        <taxon>Flavobacteriia</taxon>
        <taxon>Flavobacteriales</taxon>
        <taxon>Weeksellaceae</taxon>
        <taxon>Chryseobacterium group</taxon>
        <taxon>Chryseobacterium</taxon>
    </lineage>
</organism>
<evidence type="ECO:0000256" key="2">
    <source>
        <dbReference type="SAM" id="SignalP"/>
    </source>
</evidence>
<dbReference type="PANTHER" id="PTHR15337">
    <property type="entry name" value="ANTERIOR GRADIENT PROTEIN-RELATED"/>
    <property type="match status" value="1"/>
</dbReference>
<dbReference type="Pfam" id="PF00085">
    <property type="entry name" value="Thioredoxin"/>
    <property type="match status" value="1"/>
</dbReference>
<feature type="domain" description="Thioredoxin" evidence="3">
    <location>
        <begin position="23"/>
        <end position="153"/>
    </location>
</feature>
<evidence type="ECO:0000313" key="5">
    <source>
        <dbReference type="Proteomes" id="UP001225072"/>
    </source>
</evidence>
<dbReference type="RefSeq" id="WP_307447179.1">
    <property type="nucleotide sequence ID" value="NZ_JAUTAL010000001.1"/>
</dbReference>
<dbReference type="InterPro" id="IPR036249">
    <property type="entry name" value="Thioredoxin-like_sf"/>
</dbReference>
<feature type="signal peptide" evidence="2">
    <location>
        <begin position="1"/>
        <end position="21"/>
    </location>
</feature>
<evidence type="ECO:0000256" key="1">
    <source>
        <dbReference type="ARBA" id="ARBA00022729"/>
    </source>
</evidence>
<dbReference type="InterPro" id="IPR013766">
    <property type="entry name" value="Thioredoxin_domain"/>
</dbReference>
<accession>A0ABU0TFN5</accession>
<comment type="caution">
    <text evidence="4">The sequence shown here is derived from an EMBL/GenBank/DDBJ whole genome shotgun (WGS) entry which is preliminary data.</text>
</comment>
<dbReference type="Proteomes" id="UP001225072">
    <property type="component" value="Unassembled WGS sequence"/>
</dbReference>
<name>A0ABU0TFN5_9FLAO</name>
<feature type="chain" id="PRO_5046982352" evidence="2">
    <location>
        <begin position="22"/>
        <end position="155"/>
    </location>
</feature>
<dbReference type="Gene3D" id="3.40.30.10">
    <property type="entry name" value="Glutaredoxin"/>
    <property type="match status" value="1"/>
</dbReference>
<dbReference type="SUPFAM" id="SSF52833">
    <property type="entry name" value="Thioredoxin-like"/>
    <property type="match status" value="1"/>
</dbReference>
<evidence type="ECO:0000259" key="3">
    <source>
        <dbReference type="PROSITE" id="PS51352"/>
    </source>
</evidence>
<gene>
    <name evidence="4" type="ORF">QE404_000969</name>
</gene>
<dbReference type="PANTHER" id="PTHR15337:SF11">
    <property type="entry name" value="THIOREDOXIN DOMAIN-CONTAINING PROTEIN"/>
    <property type="match status" value="1"/>
</dbReference>
<keyword evidence="5" id="KW-1185">Reference proteome</keyword>
<protein>
    <submittedName>
        <fullName evidence="4">Thioredoxin 1</fullName>
    </submittedName>
</protein>
<sequence>MKSLKSIIPLVLAFFLLTALGNTGIAQQMPNKKMETTAKEIKFSDGTWKDIAAMAKKNKKYVFVDAYTTWCGPCKLLKSHTFKEKEVATFFNKNFINVTVDMEKGEGLTLAQKWDVNSYPALLFFTPDGKLVMKQIGFVEGKKLIEIGKQSMAKI</sequence>
<keyword evidence="1 2" id="KW-0732">Signal</keyword>
<dbReference type="InterPro" id="IPR051099">
    <property type="entry name" value="AGR/TXD"/>
</dbReference>
<reference evidence="4 5" key="1">
    <citation type="submission" date="2023-07" db="EMBL/GenBank/DDBJ databases">
        <title>Functional and genomic diversity of the sorghum phyllosphere microbiome.</title>
        <authorList>
            <person name="Shade A."/>
        </authorList>
    </citation>
    <scope>NUCLEOTIDE SEQUENCE [LARGE SCALE GENOMIC DNA]</scope>
    <source>
        <strain evidence="4 5">SORGH_AS_1064</strain>
    </source>
</reference>
<dbReference type="EMBL" id="JAUTAL010000001">
    <property type="protein sequence ID" value="MDQ1095822.1"/>
    <property type="molecule type" value="Genomic_DNA"/>
</dbReference>
<proteinExistence type="predicted"/>